<protein>
    <submittedName>
        <fullName evidence="2">Uncharacterized protein</fullName>
    </submittedName>
</protein>
<organism evidence="2 3">
    <name type="scientific">Patiria miniata</name>
    <name type="common">Bat star</name>
    <name type="synonym">Asterina miniata</name>
    <dbReference type="NCBI Taxonomy" id="46514"/>
    <lineage>
        <taxon>Eukaryota</taxon>
        <taxon>Metazoa</taxon>
        <taxon>Echinodermata</taxon>
        <taxon>Eleutherozoa</taxon>
        <taxon>Asterozoa</taxon>
        <taxon>Asteroidea</taxon>
        <taxon>Valvatacea</taxon>
        <taxon>Valvatida</taxon>
        <taxon>Asterinidae</taxon>
        <taxon>Patiria</taxon>
    </lineage>
</organism>
<dbReference type="SUPFAM" id="SSF50814">
    <property type="entry name" value="Lipocalins"/>
    <property type="match status" value="1"/>
</dbReference>
<dbReference type="PANTHER" id="PTHR11955">
    <property type="entry name" value="FATTY ACID BINDING PROTEIN"/>
    <property type="match status" value="1"/>
</dbReference>
<dbReference type="AlphaFoldDB" id="A0A914A8R7"/>
<evidence type="ECO:0000256" key="1">
    <source>
        <dbReference type="ARBA" id="ARBA00008390"/>
    </source>
</evidence>
<evidence type="ECO:0000313" key="2">
    <source>
        <dbReference type="EnsemblMetazoa" id="XP_038059816.1"/>
    </source>
</evidence>
<dbReference type="RefSeq" id="XP_038059816.1">
    <property type="nucleotide sequence ID" value="XM_038203888.1"/>
</dbReference>
<proteinExistence type="inferred from homology"/>
<dbReference type="Gene3D" id="2.40.128.20">
    <property type="match status" value="1"/>
</dbReference>
<comment type="similarity">
    <text evidence="1">Belongs to the calycin superfamily. Fatty-acid binding protein (FABP) family.</text>
</comment>
<sequence length="138" mass="15125">MAQFNGTYKLDPESSQNLDEFMKAIGVSEEMRKVGSSLIPEVTMETADGNHFKMTTVTAFATVVVEFNLGEEQEITTADGRKTKSVYSLEGNTLKQVETPSDGNGPSATYERILKADGNIEMVMTTGSTVAKRLYKKL</sequence>
<dbReference type="InterPro" id="IPR031259">
    <property type="entry name" value="ILBP"/>
</dbReference>
<dbReference type="GO" id="GO:0008289">
    <property type="term" value="F:lipid binding"/>
    <property type="evidence" value="ECO:0007669"/>
    <property type="project" value="InterPro"/>
</dbReference>
<dbReference type="OrthoDB" id="354351at2759"/>
<dbReference type="Pfam" id="PF14651">
    <property type="entry name" value="Lipocalin_7"/>
    <property type="match status" value="1"/>
</dbReference>
<dbReference type="GeneID" id="119730837"/>
<keyword evidence="3" id="KW-1185">Reference proteome</keyword>
<name>A0A914A8R7_PATMI</name>
<dbReference type="InterPro" id="IPR012674">
    <property type="entry name" value="Calycin"/>
</dbReference>
<evidence type="ECO:0000313" key="3">
    <source>
        <dbReference type="Proteomes" id="UP000887568"/>
    </source>
</evidence>
<accession>A0A914A8R7</accession>
<dbReference type="Proteomes" id="UP000887568">
    <property type="component" value="Unplaced"/>
</dbReference>
<dbReference type="InterPro" id="IPR000463">
    <property type="entry name" value="Fatty_acid-bd"/>
</dbReference>
<dbReference type="OMA" id="MMLTFEG"/>
<dbReference type="CDD" id="cd00742">
    <property type="entry name" value="FABP"/>
    <property type="match status" value="1"/>
</dbReference>
<dbReference type="EnsemblMetazoa" id="XM_038203888.1">
    <property type="protein sequence ID" value="XP_038059816.1"/>
    <property type="gene ID" value="LOC119730837"/>
</dbReference>
<dbReference type="PRINTS" id="PR00178">
    <property type="entry name" value="FATTYACIDBP"/>
</dbReference>
<reference evidence="2" key="1">
    <citation type="submission" date="2022-11" db="UniProtKB">
        <authorList>
            <consortium name="EnsemblMetazoa"/>
        </authorList>
    </citation>
    <scope>IDENTIFICATION</scope>
</reference>